<dbReference type="InterPro" id="IPR000683">
    <property type="entry name" value="Gfo/Idh/MocA-like_OxRdtase_N"/>
</dbReference>
<feature type="domain" description="Gfo/Idh/MocA-like oxidoreductase C-terminal" evidence="3">
    <location>
        <begin position="148"/>
        <end position="320"/>
    </location>
</feature>
<organism evidence="4 5">
    <name type="scientific">Crossiella cryophila</name>
    <dbReference type="NCBI Taxonomy" id="43355"/>
    <lineage>
        <taxon>Bacteria</taxon>
        <taxon>Bacillati</taxon>
        <taxon>Actinomycetota</taxon>
        <taxon>Actinomycetes</taxon>
        <taxon>Pseudonocardiales</taxon>
        <taxon>Pseudonocardiaceae</taxon>
        <taxon>Crossiella</taxon>
    </lineage>
</organism>
<comment type="similarity">
    <text evidence="1">Belongs to the Gfo/Idh/MocA family.</text>
</comment>
<dbReference type="EMBL" id="JACHMH010000001">
    <property type="protein sequence ID" value="MBB4677370.1"/>
    <property type="molecule type" value="Genomic_DNA"/>
</dbReference>
<dbReference type="GO" id="GO:0000166">
    <property type="term" value="F:nucleotide binding"/>
    <property type="evidence" value="ECO:0007669"/>
    <property type="project" value="InterPro"/>
</dbReference>
<dbReference type="SUPFAM" id="SSF55347">
    <property type="entry name" value="Glyceraldehyde-3-phosphate dehydrogenase-like, C-terminal domain"/>
    <property type="match status" value="1"/>
</dbReference>
<evidence type="ECO:0000313" key="5">
    <source>
        <dbReference type="Proteomes" id="UP000533598"/>
    </source>
</evidence>
<accession>A0A7W7CAA2</accession>
<reference evidence="4 5" key="1">
    <citation type="submission" date="2020-08" db="EMBL/GenBank/DDBJ databases">
        <title>Sequencing the genomes of 1000 actinobacteria strains.</title>
        <authorList>
            <person name="Klenk H.-P."/>
        </authorList>
    </citation>
    <scope>NUCLEOTIDE SEQUENCE [LARGE SCALE GENOMIC DNA]</scope>
    <source>
        <strain evidence="4 5">DSM 44230</strain>
    </source>
</reference>
<name>A0A7W7CAA2_9PSEU</name>
<evidence type="ECO:0000259" key="2">
    <source>
        <dbReference type="Pfam" id="PF01408"/>
    </source>
</evidence>
<feature type="domain" description="Gfo/Idh/MocA-like oxidoreductase N-terminal" evidence="2">
    <location>
        <begin position="9"/>
        <end position="136"/>
    </location>
</feature>
<evidence type="ECO:0000259" key="3">
    <source>
        <dbReference type="Pfam" id="PF02894"/>
    </source>
</evidence>
<dbReference type="Pfam" id="PF01408">
    <property type="entry name" value="GFO_IDH_MocA"/>
    <property type="match status" value="1"/>
</dbReference>
<comment type="caution">
    <text evidence="4">The sequence shown here is derived from an EMBL/GenBank/DDBJ whole genome shotgun (WGS) entry which is preliminary data.</text>
</comment>
<dbReference type="Gene3D" id="3.40.50.720">
    <property type="entry name" value="NAD(P)-binding Rossmann-like Domain"/>
    <property type="match status" value="1"/>
</dbReference>
<sequence>MRDPLTRKRYALIGAGHRASTFLHGLAVEHAGTAELVALADVNRTRMAAHNRRLSGLGADPVPEYPATDFLTMLDKESVDTVLVTTVDSTHDEYIVAALNAGRNVVTEKPMTTDPARCQRILDAVAATGGEVTVAFNYRYQPVFERLREIIAAGEIGEIGSVHFEWLLDTRHGADYFRRWHRDKANSGGLLVHKATHHFDLINWWLDSEPAEVYAQGRLFFYGPENAKLHGHDPAPFTLSLDEDPWLRELYQEARHEDGYRRDQDVFAPGVSIEDDLAVLARYHSGATLTYHLTAYSPWEGVRVMVNGSHGRLELEVVEADPGGQPHGSLWLRKFWQPPQQLPMSAEEGHSTADRRLCAALFGPAAEDPTGKRADHLAGARSLLTGFAANRSLVTGAPVRTTDLGVRL</sequence>
<dbReference type="InterPro" id="IPR004104">
    <property type="entry name" value="Gfo/Idh/MocA-like_OxRdtase_C"/>
</dbReference>
<proteinExistence type="inferred from homology"/>
<dbReference type="Proteomes" id="UP000533598">
    <property type="component" value="Unassembled WGS sequence"/>
</dbReference>
<evidence type="ECO:0000256" key="1">
    <source>
        <dbReference type="ARBA" id="ARBA00010928"/>
    </source>
</evidence>
<dbReference type="RefSeq" id="WP_312987486.1">
    <property type="nucleotide sequence ID" value="NZ_BAAAUI010000032.1"/>
</dbReference>
<gene>
    <name evidence="4" type="ORF">HNR67_003488</name>
</gene>
<dbReference type="Pfam" id="PF02894">
    <property type="entry name" value="GFO_IDH_MocA_C"/>
    <property type="match status" value="1"/>
</dbReference>
<dbReference type="AlphaFoldDB" id="A0A7W7CAA2"/>
<dbReference type="PANTHER" id="PTHR43377">
    <property type="entry name" value="BILIVERDIN REDUCTASE A"/>
    <property type="match status" value="1"/>
</dbReference>
<dbReference type="InterPro" id="IPR051450">
    <property type="entry name" value="Gfo/Idh/MocA_Oxidoreductases"/>
</dbReference>
<keyword evidence="5" id="KW-1185">Reference proteome</keyword>
<dbReference type="Gene3D" id="3.30.360.10">
    <property type="entry name" value="Dihydrodipicolinate Reductase, domain 2"/>
    <property type="match status" value="1"/>
</dbReference>
<dbReference type="InterPro" id="IPR036291">
    <property type="entry name" value="NAD(P)-bd_dom_sf"/>
</dbReference>
<dbReference type="SUPFAM" id="SSF51735">
    <property type="entry name" value="NAD(P)-binding Rossmann-fold domains"/>
    <property type="match status" value="1"/>
</dbReference>
<evidence type="ECO:0000313" key="4">
    <source>
        <dbReference type="EMBL" id="MBB4677370.1"/>
    </source>
</evidence>
<protein>
    <submittedName>
        <fullName evidence="4">Putative dehydrogenase</fullName>
    </submittedName>
</protein>
<dbReference type="PANTHER" id="PTHR43377:SF2">
    <property type="entry name" value="BINDING ROSSMANN FOLD OXIDOREDUCTASE, PUTATIVE (AFU_ORTHOLOGUE AFUA_4G00560)-RELATED"/>
    <property type="match status" value="1"/>
</dbReference>